<organism evidence="8 9">
    <name type="scientific">Photobacterium profundum 3TCK</name>
    <dbReference type="NCBI Taxonomy" id="314280"/>
    <lineage>
        <taxon>Bacteria</taxon>
        <taxon>Pseudomonadati</taxon>
        <taxon>Pseudomonadota</taxon>
        <taxon>Gammaproteobacteria</taxon>
        <taxon>Vibrionales</taxon>
        <taxon>Vibrionaceae</taxon>
        <taxon>Photobacterium</taxon>
    </lineage>
</organism>
<feature type="transmembrane region" description="Helical" evidence="6">
    <location>
        <begin position="245"/>
        <end position="270"/>
    </location>
</feature>
<comment type="subcellular location">
    <subcellularLocation>
        <location evidence="1">Cell membrane</location>
        <topology evidence="1">Multi-pass membrane protein</topology>
    </subcellularLocation>
</comment>
<feature type="domain" description="Na+/H+ antiporter NhaC-like C-terminal" evidence="7">
    <location>
        <begin position="158"/>
        <end position="422"/>
    </location>
</feature>
<feature type="transmembrane region" description="Helical" evidence="6">
    <location>
        <begin position="161"/>
        <end position="181"/>
    </location>
</feature>
<evidence type="ECO:0000256" key="6">
    <source>
        <dbReference type="SAM" id="Phobius"/>
    </source>
</evidence>
<sequence>MGAVLLEGEVFAGITMSFDAVAVTFTSISMVKSLIFILMIGAIINILQQSGAINEAIILLTEQKKWIKSPRGAQLLTFIMGTLMCLEGVGSMMMVGLVGQPLFAKHQLSKEKLAYIANSTGSPLAWLLPISGAGVFLTSLLNAQIDQGVLPGQPMSYVFNAIHYQFYTILVLLSVPVLALMKHDFPSKSPMTMTKDSVQTKDLSNSKAITVFILMLPIVILLISIFFIIVITGDGNPLKGNISDAIYWGGFIALIGSGLVYRLVGIAFSHYMNWVIAGFKQILPAVIILVLAFTLSNIIGQLGTGTYLASLLAANLPSEFVPAIIFVLGMTISFSTGSSGATVSILTPIAIPMAISLGLDVALVIGAVISGAVFGDQSSPISDSVIVASSAANCQPEQHFRTQLPFTLGFAALSFIGYIIVGSMS</sequence>
<dbReference type="PANTHER" id="PTHR43478:SF1">
    <property type="entry name" value="NA+_H+ ANTIPORTER NHAC-LIKE C-TERMINAL DOMAIN-CONTAINING PROTEIN"/>
    <property type="match status" value="1"/>
</dbReference>
<dbReference type="Pfam" id="PF03553">
    <property type="entry name" value="Na_H_antiporter"/>
    <property type="match status" value="1"/>
</dbReference>
<dbReference type="EMBL" id="AAPH01000001">
    <property type="protein sequence ID" value="EAS45594.1"/>
    <property type="molecule type" value="Genomic_DNA"/>
</dbReference>
<evidence type="ECO:0000259" key="7">
    <source>
        <dbReference type="Pfam" id="PF03553"/>
    </source>
</evidence>
<evidence type="ECO:0000313" key="8">
    <source>
        <dbReference type="EMBL" id="EAS45594.1"/>
    </source>
</evidence>
<protein>
    <submittedName>
        <fullName evidence="8">Na+/H+ Antiporter related protein</fullName>
    </submittedName>
</protein>
<feature type="transmembrane region" description="Helical" evidence="6">
    <location>
        <begin position="320"/>
        <end position="337"/>
    </location>
</feature>
<dbReference type="Proteomes" id="UP000003789">
    <property type="component" value="Unassembled WGS sequence"/>
</dbReference>
<keyword evidence="5 6" id="KW-0472">Membrane</keyword>
<evidence type="ECO:0000256" key="2">
    <source>
        <dbReference type="ARBA" id="ARBA00022475"/>
    </source>
</evidence>
<name>Q1ZA98_9GAMM</name>
<feature type="transmembrane region" description="Helical" evidence="6">
    <location>
        <begin position="282"/>
        <end position="300"/>
    </location>
</feature>
<proteinExistence type="predicted"/>
<dbReference type="GO" id="GO:0005886">
    <property type="term" value="C:plasma membrane"/>
    <property type="evidence" value="ECO:0007669"/>
    <property type="project" value="UniProtKB-SubCell"/>
</dbReference>
<gene>
    <name evidence="8" type="ORF">P3TCK_04436</name>
</gene>
<feature type="transmembrane region" description="Helical" evidence="6">
    <location>
        <begin position="404"/>
        <end position="421"/>
    </location>
</feature>
<dbReference type="HOGENOM" id="CLU_018751_2_0_6"/>
<dbReference type="InterPro" id="IPR018461">
    <property type="entry name" value="Na/H_Antiport_NhaC-like_C"/>
</dbReference>
<accession>Q1ZA98</accession>
<evidence type="ECO:0000313" key="9">
    <source>
        <dbReference type="Proteomes" id="UP000003789"/>
    </source>
</evidence>
<comment type="caution">
    <text evidence="8">The sequence shown here is derived from an EMBL/GenBank/DDBJ whole genome shotgun (WGS) entry which is preliminary data.</text>
</comment>
<evidence type="ECO:0000256" key="5">
    <source>
        <dbReference type="ARBA" id="ARBA00023136"/>
    </source>
</evidence>
<reference evidence="8 9" key="1">
    <citation type="submission" date="2006-03" db="EMBL/GenBank/DDBJ databases">
        <authorList>
            <person name="Bartlett D.H."/>
            <person name="Valle G."/>
            <person name="Lauro F.M."/>
            <person name="Vezzi A."/>
            <person name="Simonato F."/>
            <person name="Eloe E."/>
            <person name="Vitulo N."/>
            <person name="Stratton T.K."/>
            <person name="D'angelo M."/>
            <person name="Ferriera S."/>
            <person name="Johnson J."/>
            <person name="Kravitz S."/>
            <person name="Beeson K."/>
            <person name="Sutton G."/>
            <person name="Rogers Y."/>
            <person name="Friedman R."/>
            <person name="Frazier M."/>
            <person name="Venter J.C."/>
        </authorList>
    </citation>
    <scope>NUCLEOTIDE SEQUENCE [LARGE SCALE GENOMIC DNA]</scope>
    <source>
        <strain evidence="8 9">3TCK</strain>
    </source>
</reference>
<evidence type="ECO:0000256" key="4">
    <source>
        <dbReference type="ARBA" id="ARBA00022989"/>
    </source>
</evidence>
<keyword evidence="4 6" id="KW-1133">Transmembrane helix</keyword>
<evidence type="ECO:0000256" key="3">
    <source>
        <dbReference type="ARBA" id="ARBA00022692"/>
    </source>
</evidence>
<dbReference type="PANTHER" id="PTHR43478">
    <property type="entry name" value="NA+/H+ ANTIPORTER-RELATED"/>
    <property type="match status" value="1"/>
</dbReference>
<dbReference type="AlphaFoldDB" id="Q1ZA98"/>
<feature type="transmembrane region" description="Helical" evidence="6">
    <location>
        <begin position="73"/>
        <end position="103"/>
    </location>
</feature>
<feature type="transmembrane region" description="Helical" evidence="6">
    <location>
        <begin position="209"/>
        <end position="233"/>
    </location>
</feature>
<keyword evidence="2" id="KW-1003">Cell membrane</keyword>
<feature type="transmembrane region" description="Helical" evidence="6">
    <location>
        <begin position="349"/>
        <end position="374"/>
    </location>
</feature>
<feature type="transmembrane region" description="Helical" evidence="6">
    <location>
        <begin position="124"/>
        <end position="141"/>
    </location>
</feature>
<keyword evidence="3 6" id="KW-0812">Transmembrane</keyword>
<evidence type="ECO:0000256" key="1">
    <source>
        <dbReference type="ARBA" id="ARBA00004651"/>
    </source>
</evidence>